<proteinExistence type="predicted"/>
<dbReference type="HOGENOM" id="CLU_1257944_0_0_1"/>
<evidence type="ECO:0000256" key="3">
    <source>
        <dbReference type="RuleBase" id="RU000682"/>
    </source>
</evidence>
<dbReference type="FunCoup" id="D8QUE1">
    <property type="interactions" value="195"/>
</dbReference>
<keyword evidence="2 3" id="KW-0238">DNA-binding</keyword>
<dbReference type="InParanoid" id="D8QUE1"/>
<dbReference type="PANTHER" id="PTHR46777">
    <property type="entry name" value="WUSCHEL-RELATED HOMEOBOX 13"/>
    <property type="match status" value="1"/>
</dbReference>
<keyword evidence="2 3" id="KW-0539">Nucleus</keyword>
<dbReference type="InterPro" id="IPR001356">
    <property type="entry name" value="HD"/>
</dbReference>
<evidence type="ECO:0000256" key="2">
    <source>
        <dbReference type="PROSITE-ProRule" id="PRU00108"/>
    </source>
</evidence>
<dbReference type="GO" id="GO:0005634">
    <property type="term" value="C:nucleus"/>
    <property type="evidence" value="ECO:0007669"/>
    <property type="project" value="UniProtKB-SubCell"/>
</dbReference>
<dbReference type="Gene3D" id="1.10.10.60">
    <property type="entry name" value="Homeodomain-like"/>
    <property type="match status" value="1"/>
</dbReference>
<feature type="domain" description="Homeobox" evidence="4">
    <location>
        <begin position="67"/>
        <end position="127"/>
    </location>
</feature>
<keyword evidence="2 3" id="KW-0371">Homeobox</keyword>
<feature type="DNA-binding region" description="Homeobox" evidence="2">
    <location>
        <begin position="69"/>
        <end position="128"/>
    </location>
</feature>
<dbReference type="SUPFAM" id="SSF46689">
    <property type="entry name" value="Homeodomain-like"/>
    <property type="match status" value="1"/>
</dbReference>
<gene>
    <name evidence="5" type="primary">WOX2-1</name>
    <name evidence="5" type="ORF">SELMODRAFT_451352</name>
</gene>
<comment type="subcellular location">
    <subcellularLocation>
        <location evidence="1 2 3">Nucleus</location>
    </subcellularLocation>
</comment>
<evidence type="ECO:0000256" key="1">
    <source>
        <dbReference type="ARBA" id="ARBA00004123"/>
    </source>
</evidence>
<dbReference type="GO" id="GO:0003700">
    <property type="term" value="F:DNA-binding transcription factor activity"/>
    <property type="evidence" value="ECO:0000318"/>
    <property type="project" value="GO_Central"/>
</dbReference>
<reference evidence="5 6" key="1">
    <citation type="journal article" date="2011" name="Science">
        <title>The Selaginella genome identifies genetic changes associated with the evolution of vascular plants.</title>
        <authorList>
            <person name="Banks J.A."/>
            <person name="Nishiyama T."/>
            <person name="Hasebe M."/>
            <person name="Bowman J.L."/>
            <person name="Gribskov M."/>
            <person name="dePamphilis C."/>
            <person name="Albert V.A."/>
            <person name="Aono N."/>
            <person name="Aoyama T."/>
            <person name="Ambrose B.A."/>
            <person name="Ashton N.W."/>
            <person name="Axtell M.J."/>
            <person name="Barker E."/>
            <person name="Barker M.S."/>
            <person name="Bennetzen J.L."/>
            <person name="Bonawitz N.D."/>
            <person name="Chapple C."/>
            <person name="Cheng C."/>
            <person name="Correa L.G."/>
            <person name="Dacre M."/>
            <person name="DeBarry J."/>
            <person name="Dreyer I."/>
            <person name="Elias M."/>
            <person name="Engstrom E.M."/>
            <person name="Estelle M."/>
            <person name="Feng L."/>
            <person name="Finet C."/>
            <person name="Floyd S.K."/>
            <person name="Frommer W.B."/>
            <person name="Fujita T."/>
            <person name="Gramzow L."/>
            <person name="Gutensohn M."/>
            <person name="Harholt J."/>
            <person name="Hattori M."/>
            <person name="Heyl A."/>
            <person name="Hirai T."/>
            <person name="Hiwatashi Y."/>
            <person name="Ishikawa M."/>
            <person name="Iwata M."/>
            <person name="Karol K.G."/>
            <person name="Koehler B."/>
            <person name="Kolukisaoglu U."/>
            <person name="Kubo M."/>
            <person name="Kurata T."/>
            <person name="Lalonde S."/>
            <person name="Li K."/>
            <person name="Li Y."/>
            <person name="Litt A."/>
            <person name="Lyons E."/>
            <person name="Manning G."/>
            <person name="Maruyama T."/>
            <person name="Michael T.P."/>
            <person name="Mikami K."/>
            <person name="Miyazaki S."/>
            <person name="Morinaga S."/>
            <person name="Murata T."/>
            <person name="Mueller-Roeber B."/>
            <person name="Nelson D.R."/>
            <person name="Obara M."/>
            <person name="Oguri Y."/>
            <person name="Olmstead R.G."/>
            <person name="Onodera N."/>
            <person name="Petersen B.L."/>
            <person name="Pils B."/>
            <person name="Prigge M."/>
            <person name="Rensing S.A."/>
            <person name="Riano-Pachon D.M."/>
            <person name="Roberts A.W."/>
            <person name="Sato Y."/>
            <person name="Scheller H.V."/>
            <person name="Schulz B."/>
            <person name="Schulz C."/>
            <person name="Shakirov E.V."/>
            <person name="Shibagaki N."/>
            <person name="Shinohara N."/>
            <person name="Shippen D.E."/>
            <person name="Soerensen I."/>
            <person name="Sotooka R."/>
            <person name="Sugimoto N."/>
            <person name="Sugita M."/>
            <person name="Sumikawa N."/>
            <person name="Tanurdzic M."/>
            <person name="Theissen G."/>
            <person name="Ulvskov P."/>
            <person name="Wakazuki S."/>
            <person name="Weng J.K."/>
            <person name="Willats W.W."/>
            <person name="Wipf D."/>
            <person name="Wolf P.G."/>
            <person name="Yang L."/>
            <person name="Zimmer A.D."/>
            <person name="Zhu Q."/>
            <person name="Mitros T."/>
            <person name="Hellsten U."/>
            <person name="Loque D."/>
            <person name="Otillar R."/>
            <person name="Salamov A."/>
            <person name="Schmutz J."/>
            <person name="Shapiro H."/>
            <person name="Lindquist E."/>
            <person name="Lucas S."/>
            <person name="Rokhsar D."/>
            <person name="Grigoriev I.V."/>
        </authorList>
    </citation>
    <scope>NUCLEOTIDE SEQUENCE [LARGE SCALE GENOMIC DNA]</scope>
</reference>
<dbReference type="PANTHER" id="PTHR46777:SF5">
    <property type="entry name" value="WUSCHEL-RELATED HOMEOBOX 13"/>
    <property type="match status" value="1"/>
</dbReference>
<dbReference type="CDD" id="cd00086">
    <property type="entry name" value="homeodomain"/>
    <property type="match status" value="1"/>
</dbReference>
<sequence length="220" mass="24775">MGTFEDGGPCDYNVKRIVNFTGLDRLVHLCVFTGASQTPLSFLSFFAVDRSPYLQIECRGAQAAGIAGIVRQRWEPNSDQLQILEEFYANSTPPSPEITDLVGRYGAVDHSNVYYWFTNKNSREKRKRRRLEEAPASPAIAPTRFITYIASHAASDEEWITTSLSLSLSFDQSHRSFTFLSLRDREVSERALLSSFFSSNKNGAIFSVQARSISRTLPRS</sequence>
<dbReference type="InterPro" id="IPR009057">
    <property type="entry name" value="Homeodomain-like_sf"/>
</dbReference>
<organism evidence="6">
    <name type="scientific">Selaginella moellendorffii</name>
    <name type="common">Spikemoss</name>
    <dbReference type="NCBI Taxonomy" id="88036"/>
    <lineage>
        <taxon>Eukaryota</taxon>
        <taxon>Viridiplantae</taxon>
        <taxon>Streptophyta</taxon>
        <taxon>Embryophyta</taxon>
        <taxon>Tracheophyta</taxon>
        <taxon>Lycopodiopsida</taxon>
        <taxon>Selaginellales</taxon>
        <taxon>Selaginellaceae</taxon>
        <taxon>Selaginella</taxon>
    </lineage>
</organism>
<protein>
    <submittedName>
        <fullName evidence="5">Uncharacterized protein WOX2-1</fullName>
    </submittedName>
</protein>
<evidence type="ECO:0000313" key="6">
    <source>
        <dbReference type="Proteomes" id="UP000001514"/>
    </source>
</evidence>
<name>D8QUE1_SELML</name>
<dbReference type="AlphaFoldDB" id="D8QUE1"/>
<dbReference type="EMBL" id="GL377567">
    <property type="protein sequence ID" value="EFJ35854.1"/>
    <property type="molecule type" value="Genomic_DNA"/>
</dbReference>
<keyword evidence="6" id="KW-1185">Reference proteome</keyword>
<dbReference type="Gramene" id="EFJ35854">
    <property type="protein sequence ID" value="EFJ35854"/>
    <property type="gene ID" value="SELMODRAFT_451352"/>
</dbReference>
<dbReference type="GO" id="GO:0006355">
    <property type="term" value="P:regulation of DNA-templated transcription"/>
    <property type="evidence" value="ECO:0000318"/>
    <property type="project" value="GO_Central"/>
</dbReference>
<accession>D8QUE1</accession>
<dbReference type="GO" id="GO:0003677">
    <property type="term" value="F:DNA binding"/>
    <property type="evidence" value="ECO:0007669"/>
    <property type="project" value="UniProtKB-UniRule"/>
</dbReference>
<dbReference type="KEGG" id="smo:SELMODRAFT_451352"/>
<evidence type="ECO:0000259" key="4">
    <source>
        <dbReference type="PROSITE" id="PS50071"/>
    </source>
</evidence>
<evidence type="ECO:0000313" key="5">
    <source>
        <dbReference type="EMBL" id="EFJ35854.1"/>
    </source>
</evidence>
<dbReference type="InterPro" id="IPR044559">
    <property type="entry name" value="WOX13-like"/>
</dbReference>
<dbReference type="Pfam" id="PF00046">
    <property type="entry name" value="Homeodomain"/>
    <property type="match status" value="1"/>
</dbReference>
<dbReference type="Proteomes" id="UP000001514">
    <property type="component" value="Unassembled WGS sequence"/>
</dbReference>
<dbReference type="PROSITE" id="PS50071">
    <property type="entry name" value="HOMEOBOX_2"/>
    <property type="match status" value="1"/>
</dbReference>